<dbReference type="Gene3D" id="3.40.190.10">
    <property type="entry name" value="Periplasmic binding protein-like II"/>
    <property type="match status" value="2"/>
</dbReference>
<keyword evidence="6" id="KW-1185">Reference proteome</keyword>
<sequence length="347" mass="38357" precursor="true">MDNKKKSIIVFMLIFIVALMTGCAQKANGGKVDSDGYQFKDGKLMNEYHLKVIKGGAFDYAMADLNGFFKDVGIVTDYLGPLKGGTLAQAVVKGDVDVMHSGHVINIAMARQAGMKIKIVMEGMVDNPDKDKGHMYWMVQDNGKINSAQDVIGKKIAVSNRGGCGDLLTYEYLRQNGIRQDQVELVNMPDTQQEQALRQGLIDVAVLHSTFSLAAQQRPGVKVLVSSYQIGEAAGDGEAGGLAVRAFSEDFIAKHPDVVKAYIAGNYRGQQWGNKNFEEAKSLWAKYNDAPVSGGNWHSKDQWVDEKKIQFWVDMMERNGFAKPGEINVKDLYTNDLNPFFIGELKE</sequence>
<evidence type="ECO:0000259" key="4">
    <source>
        <dbReference type="Pfam" id="PF09084"/>
    </source>
</evidence>
<dbReference type="GO" id="GO:0042597">
    <property type="term" value="C:periplasmic space"/>
    <property type="evidence" value="ECO:0007669"/>
    <property type="project" value="UniProtKB-SubCell"/>
</dbReference>
<name>I8RD50_9FIRM</name>
<dbReference type="Pfam" id="PF09084">
    <property type="entry name" value="NMT1"/>
    <property type="match status" value="1"/>
</dbReference>
<accession>I8RD50</accession>
<evidence type="ECO:0000256" key="1">
    <source>
        <dbReference type="ARBA" id="ARBA00004418"/>
    </source>
</evidence>
<reference evidence="5 6" key="1">
    <citation type="journal article" date="2012" name="J. Bacteriol.">
        <title>Draft Genome Sequences for Two Metal-Reducing Pelosinus fermentans Strains Isolated from a Cr(VI)-Contaminated Site and for Type Strain R7.</title>
        <authorList>
            <person name="Brown S.D."/>
            <person name="Podar M."/>
            <person name="Klingeman D.M."/>
            <person name="Johnson C.M."/>
            <person name="Yang Z.K."/>
            <person name="Utturkar S.M."/>
            <person name="Land M.L."/>
            <person name="Mosher J.J."/>
            <person name="Hurt R.A.Jr."/>
            <person name="Phelps T.J."/>
            <person name="Palumbo A.V."/>
            <person name="Arkin A.P."/>
            <person name="Hazen T.C."/>
            <person name="Elias D.A."/>
        </authorList>
    </citation>
    <scope>NUCLEOTIDE SEQUENCE [LARGE SCALE GENOMIC DNA]</scope>
    <source>
        <strain evidence="5 6">B4</strain>
    </source>
</reference>
<dbReference type="OrthoDB" id="8877897at2"/>
<dbReference type="SUPFAM" id="SSF53850">
    <property type="entry name" value="Periplasmic binding protein-like II"/>
    <property type="match status" value="1"/>
</dbReference>
<dbReference type="InterPro" id="IPR015168">
    <property type="entry name" value="SsuA/THI5"/>
</dbReference>
<feature type="domain" description="SsuA/THI5-like" evidence="4">
    <location>
        <begin position="62"/>
        <end position="277"/>
    </location>
</feature>
<comment type="similarity">
    <text evidence="2">Belongs to the bacterial solute-binding protein SsuA/TauA family.</text>
</comment>
<organism evidence="5 6">
    <name type="scientific">Pelosinus fermentans B4</name>
    <dbReference type="NCBI Taxonomy" id="1149862"/>
    <lineage>
        <taxon>Bacteria</taxon>
        <taxon>Bacillati</taxon>
        <taxon>Bacillota</taxon>
        <taxon>Negativicutes</taxon>
        <taxon>Selenomonadales</taxon>
        <taxon>Sporomusaceae</taxon>
        <taxon>Pelosinus</taxon>
    </lineage>
</organism>
<evidence type="ECO:0000313" key="5">
    <source>
        <dbReference type="EMBL" id="EIW17138.1"/>
    </source>
</evidence>
<evidence type="ECO:0000313" key="6">
    <source>
        <dbReference type="Proteomes" id="UP000004324"/>
    </source>
</evidence>
<dbReference type="AlphaFoldDB" id="I8RD50"/>
<dbReference type="PROSITE" id="PS51257">
    <property type="entry name" value="PROKAR_LIPOPROTEIN"/>
    <property type="match status" value="1"/>
</dbReference>
<comment type="caution">
    <text evidence="5">The sequence shown here is derived from an EMBL/GenBank/DDBJ whole genome shotgun (WGS) entry which is preliminary data.</text>
</comment>
<dbReference type="RefSeq" id="WP_007936435.1">
    <property type="nucleotide sequence ID" value="NZ_AKVJ01000031.1"/>
</dbReference>
<comment type="subcellular location">
    <subcellularLocation>
        <location evidence="1">Periplasm</location>
    </subcellularLocation>
</comment>
<dbReference type="PANTHER" id="PTHR30024">
    <property type="entry name" value="ALIPHATIC SULFONATES-BINDING PROTEIN-RELATED"/>
    <property type="match status" value="1"/>
</dbReference>
<gene>
    <name evidence="5" type="ORF">FB4_4494</name>
</gene>
<evidence type="ECO:0000256" key="2">
    <source>
        <dbReference type="ARBA" id="ARBA00010742"/>
    </source>
</evidence>
<dbReference type="Proteomes" id="UP000004324">
    <property type="component" value="Unassembled WGS sequence"/>
</dbReference>
<evidence type="ECO:0000256" key="3">
    <source>
        <dbReference type="ARBA" id="ARBA00022729"/>
    </source>
</evidence>
<dbReference type="PANTHER" id="PTHR30024:SF47">
    <property type="entry name" value="TAURINE-BINDING PERIPLASMIC PROTEIN"/>
    <property type="match status" value="1"/>
</dbReference>
<dbReference type="PATRIC" id="fig|1149862.3.peg.3462"/>
<dbReference type="EMBL" id="AKVJ01000031">
    <property type="protein sequence ID" value="EIW17138.1"/>
    <property type="molecule type" value="Genomic_DNA"/>
</dbReference>
<keyword evidence="3" id="KW-0732">Signal</keyword>
<proteinExistence type="inferred from homology"/>
<protein>
    <recommendedName>
        <fullName evidence="4">SsuA/THI5-like domain-containing protein</fullName>
    </recommendedName>
</protein>